<sequence length="96" mass="10481">MQADETAVADEVIGRGRVPDTVASVSTAANMLRQVAVALGIPPEDLARTAIPPCDRARFVAETAEALELFAKITDPDMRRESLAFLRSVVHLHERR</sequence>
<accession>A0ABW2BFB3</accession>
<proteinExistence type="predicted"/>
<dbReference type="Proteomes" id="UP001596292">
    <property type="component" value="Unassembled WGS sequence"/>
</dbReference>
<protein>
    <recommendedName>
        <fullName evidence="3">DUF4259 domain-containing protein</fullName>
    </recommendedName>
</protein>
<dbReference type="RefSeq" id="WP_378967654.1">
    <property type="nucleotide sequence ID" value="NZ_JBHSWN010000001.1"/>
</dbReference>
<organism evidence="1 2">
    <name type="scientific">Methylobacterium komagatae</name>
    <dbReference type="NCBI Taxonomy" id="374425"/>
    <lineage>
        <taxon>Bacteria</taxon>
        <taxon>Pseudomonadati</taxon>
        <taxon>Pseudomonadota</taxon>
        <taxon>Alphaproteobacteria</taxon>
        <taxon>Hyphomicrobiales</taxon>
        <taxon>Methylobacteriaceae</taxon>
        <taxon>Methylobacterium</taxon>
    </lineage>
</organism>
<comment type="caution">
    <text evidence="1">The sequence shown here is derived from an EMBL/GenBank/DDBJ whole genome shotgun (WGS) entry which is preliminary data.</text>
</comment>
<gene>
    <name evidence="1" type="ORF">ACFQE0_04970</name>
</gene>
<dbReference type="EMBL" id="JBHSWN010000001">
    <property type="protein sequence ID" value="MFC6789039.1"/>
    <property type="molecule type" value="Genomic_DNA"/>
</dbReference>
<name>A0ABW2BFB3_9HYPH</name>
<reference evidence="2" key="1">
    <citation type="journal article" date="2019" name="Int. J. Syst. Evol. Microbiol.">
        <title>The Global Catalogue of Microorganisms (GCM) 10K type strain sequencing project: providing services to taxonomists for standard genome sequencing and annotation.</title>
        <authorList>
            <consortium name="The Broad Institute Genomics Platform"/>
            <consortium name="The Broad Institute Genome Sequencing Center for Infectious Disease"/>
            <person name="Wu L."/>
            <person name="Ma J."/>
        </authorList>
    </citation>
    <scope>NUCLEOTIDE SEQUENCE [LARGE SCALE GENOMIC DNA]</scope>
    <source>
        <strain evidence="2">CCUG 48316</strain>
    </source>
</reference>
<evidence type="ECO:0000313" key="1">
    <source>
        <dbReference type="EMBL" id="MFC6789039.1"/>
    </source>
</evidence>
<keyword evidence="2" id="KW-1185">Reference proteome</keyword>
<evidence type="ECO:0000313" key="2">
    <source>
        <dbReference type="Proteomes" id="UP001596292"/>
    </source>
</evidence>
<evidence type="ECO:0008006" key="3">
    <source>
        <dbReference type="Google" id="ProtNLM"/>
    </source>
</evidence>